<protein>
    <submittedName>
        <fullName evidence="1">Uncharacterized protein</fullName>
    </submittedName>
</protein>
<name>A0A1Q9EA78_SYMMI</name>
<evidence type="ECO:0000313" key="1">
    <source>
        <dbReference type="EMBL" id="OLQ04311.1"/>
    </source>
</evidence>
<gene>
    <name evidence="1" type="ORF">AK812_SmicGene12590</name>
</gene>
<dbReference type="OrthoDB" id="413186at2759"/>
<reference evidence="1 2" key="1">
    <citation type="submission" date="2016-02" db="EMBL/GenBank/DDBJ databases">
        <title>Genome analysis of coral dinoflagellate symbionts highlights evolutionary adaptations to a symbiotic lifestyle.</title>
        <authorList>
            <person name="Aranda M."/>
            <person name="Li Y."/>
            <person name="Liew Y.J."/>
            <person name="Baumgarten S."/>
            <person name="Simakov O."/>
            <person name="Wilson M."/>
            <person name="Piel J."/>
            <person name="Ashoor H."/>
            <person name="Bougouffa S."/>
            <person name="Bajic V.B."/>
            <person name="Ryu T."/>
            <person name="Ravasi T."/>
            <person name="Bayer T."/>
            <person name="Micklem G."/>
            <person name="Kim H."/>
            <person name="Bhak J."/>
            <person name="Lajeunesse T.C."/>
            <person name="Voolstra C.R."/>
        </authorList>
    </citation>
    <scope>NUCLEOTIDE SEQUENCE [LARGE SCALE GENOMIC DNA]</scope>
    <source>
        <strain evidence="1 2">CCMP2467</strain>
    </source>
</reference>
<accession>A0A1Q9EA78</accession>
<evidence type="ECO:0000313" key="2">
    <source>
        <dbReference type="Proteomes" id="UP000186817"/>
    </source>
</evidence>
<comment type="caution">
    <text evidence="1">The sequence shown here is derived from an EMBL/GenBank/DDBJ whole genome shotgun (WGS) entry which is preliminary data.</text>
</comment>
<keyword evidence="2" id="KW-1185">Reference proteome</keyword>
<dbReference type="AlphaFoldDB" id="A0A1Q9EA78"/>
<proteinExistence type="predicted"/>
<organism evidence="1 2">
    <name type="scientific">Symbiodinium microadriaticum</name>
    <name type="common">Dinoflagellate</name>
    <name type="synonym">Zooxanthella microadriatica</name>
    <dbReference type="NCBI Taxonomy" id="2951"/>
    <lineage>
        <taxon>Eukaryota</taxon>
        <taxon>Sar</taxon>
        <taxon>Alveolata</taxon>
        <taxon>Dinophyceae</taxon>
        <taxon>Suessiales</taxon>
        <taxon>Symbiodiniaceae</taxon>
        <taxon>Symbiodinium</taxon>
    </lineage>
</organism>
<dbReference type="EMBL" id="LSRX01000213">
    <property type="protein sequence ID" value="OLQ04311.1"/>
    <property type="molecule type" value="Genomic_DNA"/>
</dbReference>
<dbReference type="Proteomes" id="UP000186817">
    <property type="component" value="Unassembled WGS sequence"/>
</dbReference>
<sequence>MWTDRTKQEQPFLRTKAAECKGLVPVFASLALQFNDGPKLTNCSPALRQQLLDLMDSSKLFPSDDEASQEMECMNTFFESYSNLAAKAESAKLWHKTIKFHMCRHLAASFQWSNPKFKWCFANEDYVGRISKLARSASFVTSLLVLSQKVAEKYRHLQHVRFCLEQNCRAYEVGTVYSSALFWCA</sequence>